<reference evidence="2" key="1">
    <citation type="journal article" date="2012" name="PLoS ONE">
        <title>The success of Acinetobacter species; genetic, metabolic and virulence attributes.</title>
        <authorList>
            <person name="Peleg A.Y."/>
            <person name="de Breij A."/>
            <person name="Adams M.D."/>
            <person name="Cerqueira G.M."/>
            <person name="Mocali S."/>
            <person name="Galardini M."/>
            <person name="Nibbering P.H."/>
            <person name="Earl A.M."/>
            <person name="Ward D.V."/>
            <person name="Paterson D.L."/>
            <person name="Seifert H."/>
            <person name="Dijkshoorn L."/>
        </authorList>
    </citation>
    <scope>NUCLEOTIDE SEQUENCE [LARGE SCALE GENOMIC DNA]</scope>
    <source>
        <strain evidence="2">SH046</strain>
    </source>
</reference>
<evidence type="ECO:0000313" key="1">
    <source>
        <dbReference type="EMBL" id="EEY95715.1"/>
    </source>
</evidence>
<protein>
    <submittedName>
        <fullName evidence="1">Uncharacterized protein</fullName>
    </submittedName>
</protein>
<dbReference type="HOGENOM" id="CLU_170095_0_0_6"/>
<name>D0SE55_ACIJO</name>
<dbReference type="Proteomes" id="UP000012047">
    <property type="component" value="Unassembled WGS sequence"/>
</dbReference>
<organism evidence="1 2">
    <name type="scientific">Acinetobacter johnsonii SH046</name>
    <dbReference type="NCBI Taxonomy" id="575586"/>
    <lineage>
        <taxon>Bacteria</taxon>
        <taxon>Pseudomonadati</taxon>
        <taxon>Pseudomonadota</taxon>
        <taxon>Gammaproteobacteria</taxon>
        <taxon>Moraxellales</taxon>
        <taxon>Moraxellaceae</taxon>
        <taxon>Acinetobacter</taxon>
    </lineage>
</organism>
<dbReference type="AlphaFoldDB" id="D0SE55"/>
<accession>D0SE55</accession>
<gene>
    <name evidence="1" type="ORF">HMPREF0016_02128</name>
</gene>
<proteinExistence type="predicted"/>
<dbReference type="PROSITE" id="PS51257">
    <property type="entry name" value="PROKAR_LIPOPROTEIN"/>
    <property type="match status" value="1"/>
</dbReference>
<dbReference type="eggNOG" id="ENOG5031RJS">
    <property type="taxonomic scope" value="Bacteria"/>
</dbReference>
<dbReference type="EMBL" id="GG704967">
    <property type="protein sequence ID" value="EEY95715.1"/>
    <property type="molecule type" value="Genomic_DNA"/>
</dbReference>
<sequence>MVKGGRMDKYLLVALVVGACILLVIYTQLAPAGGQKNFKQIVQQAFGRYKVIEKNYTIMICEINHRNEPEELVFIRIDPAQKKNLRISGRMLIATYPKAPSVREMRKDFKDYVT</sequence>
<evidence type="ECO:0000313" key="2">
    <source>
        <dbReference type="Proteomes" id="UP000012047"/>
    </source>
</evidence>